<keyword evidence="5 6" id="KW-0472">Membrane</keyword>
<keyword evidence="8" id="KW-1185">Reference proteome</keyword>
<reference evidence="7 8" key="1">
    <citation type="journal article" date="2019" name="Int. J. Syst. Evol. Microbiol.">
        <title>The Global Catalogue of Microorganisms (GCM) 10K type strain sequencing project: providing services to taxonomists for standard genome sequencing and annotation.</title>
        <authorList>
            <consortium name="The Broad Institute Genomics Platform"/>
            <consortium name="The Broad Institute Genome Sequencing Center for Infectious Disease"/>
            <person name="Wu L."/>
            <person name="Ma J."/>
        </authorList>
    </citation>
    <scope>NUCLEOTIDE SEQUENCE [LARGE SCALE GENOMIC DNA]</scope>
    <source>
        <strain evidence="7 8">JCM 4805</strain>
    </source>
</reference>
<proteinExistence type="predicted"/>
<dbReference type="SUPFAM" id="SSF103473">
    <property type="entry name" value="MFS general substrate transporter"/>
    <property type="match status" value="1"/>
</dbReference>
<dbReference type="PANTHER" id="PTHR23513">
    <property type="entry name" value="INTEGRAL MEMBRANE EFFLUX PROTEIN-RELATED"/>
    <property type="match status" value="1"/>
</dbReference>
<dbReference type="Gene3D" id="1.20.1250.20">
    <property type="entry name" value="MFS general substrate transporter like domains"/>
    <property type="match status" value="1"/>
</dbReference>
<evidence type="ECO:0000256" key="5">
    <source>
        <dbReference type="ARBA" id="ARBA00023136"/>
    </source>
</evidence>
<feature type="transmembrane region" description="Helical" evidence="6">
    <location>
        <begin position="34"/>
        <end position="52"/>
    </location>
</feature>
<evidence type="ECO:0000313" key="7">
    <source>
        <dbReference type="EMBL" id="GAA0459044.1"/>
    </source>
</evidence>
<keyword evidence="4 6" id="KW-1133">Transmembrane helix</keyword>
<evidence type="ECO:0000256" key="1">
    <source>
        <dbReference type="ARBA" id="ARBA00004651"/>
    </source>
</evidence>
<gene>
    <name evidence="7" type="ORF">GCM10010361_23800</name>
</gene>
<protein>
    <recommendedName>
        <fullName evidence="9">Major facilitator superfamily (MFS) profile domain-containing protein</fullName>
    </recommendedName>
</protein>
<keyword evidence="2" id="KW-1003">Cell membrane</keyword>
<feature type="transmembrane region" description="Helical" evidence="6">
    <location>
        <begin position="92"/>
        <end position="116"/>
    </location>
</feature>
<evidence type="ECO:0000256" key="6">
    <source>
        <dbReference type="SAM" id="Phobius"/>
    </source>
</evidence>
<sequence length="163" mass="16191">MPAFAGVLHAVQGIGSVLSGLIAGALLRRMPDRVFAAAGILLFAGGVALRALPSVPAASAASAMIGAGLPCVLIAAMTAVQREIPDALLGRAAATANTLLFVPNALTLAVGAGLVALVDHRILLPAAAAVASAAAPGCLLTGRRVGARDEVVRKGERPGHRRS</sequence>
<feature type="transmembrane region" description="Helical" evidence="6">
    <location>
        <begin position="58"/>
        <end position="80"/>
    </location>
</feature>
<evidence type="ECO:0000256" key="4">
    <source>
        <dbReference type="ARBA" id="ARBA00022989"/>
    </source>
</evidence>
<feature type="transmembrane region" description="Helical" evidence="6">
    <location>
        <begin position="6"/>
        <end position="27"/>
    </location>
</feature>
<organism evidence="7 8">
    <name type="scientific">Streptomyces olivaceiscleroticus</name>
    <dbReference type="NCBI Taxonomy" id="68245"/>
    <lineage>
        <taxon>Bacteria</taxon>
        <taxon>Bacillati</taxon>
        <taxon>Actinomycetota</taxon>
        <taxon>Actinomycetes</taxon>
        <taxon>Kitasatosporales</taxon>
        <taxon>Streptomycetaceae</taxon>
        <taxon>Streptomyces</taxon>
    </lineage>
</organism>
<dbReference type="EMBL" id="BAAABY010000016">
    <property type="protein sequence ID" value="GAA0459044.1"/>
    <property type="molecule type" value="Genomic_DNA"/>
</dbReference>
<evidence type="ECO:0000256" key="3">
    <source>
        <dbReference type="ARBA" id="ARBA00022692"/>
    </source>
</evidence>
<name>A0ABN0ZU50_9ACTN</name>
<dbReference type="RefSeq" id="WP_428837636.1">
    <property type="nucleotide sequence ID" value="NZ_BAAABY010000016.1"/>
</dbReference>
<feature type="transmembrane region" description="Helical" evidence="6">
    <location>
        <begin position="122"/>
        <end position="140"/>
    </location>
</feature>
<evidence type="ECO:0000313" key="8">
    <source>
        <dbReference type="Proteomes" id="UP001500909"/>
    </source>
</evidence>
<evidence type="ECO:0008006" key="9">
    <source>
        <dbReference type="Google" id="ProtNLM"/>
    </source>
</evidence>
<accession>A0ABN0ZU50</accession>
<evidence type="ECO:0000256" key="2">
    <source>
        <dbReference type="ARBA" id="ARBA00022475"/>
    </source>
</evidence>
<comment type="subcellular location">
    <subcellularLocation>
        <location evidence="1">Cell membrane</location>
        <topology evidence="1">Multi-pass membrane protein</topology>
    </subcellularLocation>
</comment>
<dbReference type="InterPro" id="IPR036259">
    <property type="entry name" value="MFS_trans_sf"/>
</dbReference>
<comment type="caution">
    <text evidence="7">The sequence shown here is derived from an EMBL/GenBank/DDBJ whole genome shotgun (WGS) entry which is preliminary data.</text>
</comment>
<dbReference type="Proteomes" id="UP001500909">
    <property type="component" value="Unassembled WGS sequence"/>
</dbReference>
<dbReference type="PANTHER" id="PTHR23513:SF6">
    <property type="entry name" value="MAJOR FACILITATOR SUPERFAMILY ASSOCIATED DOMAIN-CONTAINING PROTEIN"/>
    <property type="match status" value="1"/>
</dbReference>
<keyword evidence="3 6" id="KW-0812">Transmembrane</keyword>